<sequence length="741" mass="82788">MKTENLCPEDMKSKVKGLRAAHFGTTRASLGGIPSQQVKQEPDEGLGRSWEIQLEDFPKVGQSPQSGRRTLQLLDPPPWDGTKAFLPSFKVAAAEASQGSQERKALELASGLQKGVLRAAKDEVSGDDGPSRDALRRLFREFRYQEAEGPREACGRLWYLGHRWLKPERFSKEQILEQVILEQFLTILPSEVQSWTRRSNPETCSEAVGLAEDFLQMKQEMEAEEQKQMDAEAEAETSCLAATEPFSLSDSLPSPTDVDLPSPEPRRRRDAWSRKETIAFIDIWRVEDIQMALGQQYRNMKLFAWIADRLRERGFERDAEQCRSRAKDLKRGYKEIKCGNLHSGRAPKTAPYFKLLEQFLCLRKGIVCGKVCGSGVVERLDKRRKRLPLNPMAATQIAREALSATPDATETGGFKRRLVAPSFRAGLPKEIQKSPGKEIREIPTDQRQMAESTPKEEGIQIVEKEDSPRGARVSLPSKEISIEPQVAEVVEEPRRGLVGGTERVRYRRERNWRQRVESTRRPMESSSTSSSSSPKGNPDLVEALRQLHQQDLRAFETTRRQERVEDKRERQLEKREREQDRATTHRMIAAIERSHQTLADLMGRQTSAMEAIATAFSSQRHPSPGNFPAYNTCLGFVPVGSSQKSAPNSGERSVETSGSNTPSLHLPALEEEPGADIPAVVQNDPAEPDPAQPFLSPSASVLTGPDPPLIPSSKGVSGGPPTPPHPINASPKRVAKRKNSD</sequence>
<feature type="compositionally biased region" description="Basic and acidic residues" evidence="4">
    <location>
        <begin position="453"/>
        <end position="469"/>
    </location>
</feature>
<protein>
    <recommendedName>
        <fullName evidence="5">SCAN box domain-containing protein</fullName>
    </recommendedName>
</protein>
<keyword evidence="3" id="KW-0539">Nucleus</keyword>
<proteinExistence type="inferred from homology"/>
<dbReference type="RefSeq" id="XP_072844411.1">
    <property type="nucleotide sequence ID" value="XM_072988310.1"/>
</dbReference>
<dbReference type="Pfam" id="PF13837">
    <property type="entry name" value="Myb_DNA-bind_4"/>
    <property type="match status" value="1"/>
</dbReference>
<dbReference type="InterPro" id="IPR038269">
    <property type="entry name" value="SCAN_sf"/>
</dbReference>
<evidence type="ECO:0000313" key="6">
    <source>
        <dbReference type="Proteomes" id="UP001652642"/>
    </source>
</evidence>
<reference evidence="6" key="1">
    <citation type="submission" date="2025-05" db="UniProtKB">
        <authorList>
            <consortium name="RefSeq"/>
        </authorList>
    </citation>
    <scope>NUCLEOTIDE SEQUENCE [LARGE SCALE GENOMIC DNA]</scope>
</reference>
<dbReference type="Gene3D" id="1.10.4020.10">
    <property type="entry name" value="DNA breaking-rejoining enzymes"/>
    <property type="match status" value="1"/>
</dbReference>
<dbReference type="CDD" id="cd07936">
    <property type="entry name" value="SCAN"/>
    <property type="match status" value="1"/>
</dbReference>
<feature type="region of interest" description="Disordered" evidence="4">
    <location>
        <begin position="553"/>
        <end position="585"/>
    </location>
</feature>
<dbReference type="PROSITE" id="PS50804">
    <property type="entry name" value="SCAN_BOX"/>
    <property type="match status" value="1"/>
</dbReference>
<evidence type="ECO:0000256" key="2">
    <source>
        <dbReference type="ARBA" id="ARBA00006991"/>
    </source>
</evidence>
<dbReference type="Pfam" id="PF02023">
    <property type="entry name" value="SCAN"/>
    <property type="match status" value="1"/>
</dbReference>
<feature type="region of interest" description="Disordered" evidence="4">
    <location>
        <begin position="435"/>
        <end position="478"/>
    </location>
</feature>
<reference evidence="7" key="2">
    <citation type="submission" date="2025-08" db="UniProtKB">
        <authorList>
            <consortium name="RefSeq"/>
        </authorList>
    </citation>
    <scope>IDENTIFICATION</scope>
</reference>
<feature type="domain" description="SCAN box" evidence="5">
    <location>
        <begin position="136"/>
        <end position="214"/>
    </location>
</feature>
<evidence type="ECO:0000256" key="3">
    <source>
        <dbReference type="ARBA" id="ARBA00023242"/>
    </source>
</evidence>
<feature type="region of interest" description="Disordered" evidence="4">
    <location>
        <begin position="246"/>
        <end position="268"/>
    </location>
</feature>
<dbReference type="Gene3D" id="1.10.10.60">
    <property type="entry name" value="Homeodomain-like"/>
    <property type="match status" value="1"/>
</dbReference>
<evidence type="ECO:0000256" key="1">
    <source>
        <dbReference type="ARBA" id="ARBA00003767"/>
    </source>
</evidence>
<evidence type="ECO:0000256" key="4">
    <source>
        <dbReference type="SAM" id="MobiDB-lite"/>
    </source>
</evidence>
<name>A0ABM5FG77_9SAUR</name>
<gene>
    <name evidence="7" type="primary">LOC110070280</name>
</gene>
<feature type="compositionally biased region" description="Basic and acidic residues" evidence="4">
    <location>
        <begin position="435"/>
        <end position="444"/>
    </location>
</feature>
<dbReference type="Proteomes" id="UP001652642">
    <property type="component" value="Chromosome 2"/>
</dbReference>
<feature type="compositionally biased region" description="Basic and acidic residues" evidence="4">
    <location>
        <begin position="513"/>
        <end position="523"/>
    </location>
</feature>
<comment type="similarity">
    <text evidence="2">Belongs to the krueppel C2H2-type zinc-finger protein family.</text>
</comment>
<feature type="compositionally biased region" description="Low complexity" evidence="4">
    <location>
        <begin position="524"/>
        <end position="534"/>
    </location>
</feature>
<keyword evidence="6" id="KW-1185">Reference proteome</keyword>
<dbReference type="PANTHER" id="PTHR45935">
    <property type="entry name" value="PROTEIN ZBED8-RELATED"/>
    <property type="match status" value="1"/>
</dbReference>
<dbReference type="InterPro" id="IPR044822">
    <property type="entry name" value="Myb_DNA-bind_4"/>
</dbReference>
<evidence type="ECO:0000313" key="7">
    <source>
        <dbReference type="RefSeq" id="XP_072844411.1"/>
    </source>
</evidence>
<feature type="region of interest" description="Disordered" evidence="4">
    <location>
        <begin position="513"/>
        <end position="539"/>
    </location>
</feature>
<accession>A0ABM5FG77</accession>
<dbReference type="SMART" id="SM00431">
    <property type="entry name" value="SCAN"/>
    <property type="match status" value="1"/>
</dbReference>
<dbReference type="SUPFAM" id="SSF47353">
    <property type="entry name" value="Retrovirus capsid dimerization domain-like"/>
    <property type="match status" value="1"/>
</dbReference>
<dbReference type="InterPro" id="IPR050916">
    <property type="entry name" value="SCAN-C2H2_zinc_finger"/>
</dbReference>
<feature type="region of interest" description="Disordered" evidence="4">
    <location>
        <begin position="641"/>
        <end position="741"/>
    </location>
</feature>
<feature type="region of interest" description="Disordered" evidence="4">
    <location>
        <begin position="26"/>
        <end position="45"/>
    </location>
</feature>
<feature type="compositionally biased region" description="Polar residues" evidence="4">
    <location>
        <begin position="641"/>
        <end position="663"/>
    </location>
</feature>
<dbReference type="GeneID" id="110070280"/>
<feature type="compositionally biased region" description="Basic and acidic residues" evidence="4">
    <location>
        <begin position="553"/>
        <end position="583"/>
    </location>
</feature>
<organism evidence="6 7">
    <name type="scientific">Pogona vitticeps</name>
    <name type="common">central bearded dragon</name>
    <dbReference type="NCBI Taxonomy" id="103695"/>
    <lineage>
        <taxon>Eukaryota</taxon>
        <taxon>Metazoa</taxon>
        <taxon>Chordata</taxon>
        <taxon>Craniata</taxon>
        <taxon>Vertebrata</taxon>
        <taxon>Euteleostomi</taxon>
        <taxon>Lepidosauria</taxon>
        <taxon>Squamata</taxon>
        <taxon>Bifurcata</taxon>
        <taxon>Unidentata</taxon>
        <taxon>Episquamata</taxon>
        <taxon>Toxicofera</taxon>
        <taxon>Iguania</taxon>
        <taxon>Acrodonta</taxon>
        <taxon>Agamidae</taxon>
        <taxon>Amphibolurinae</taxon>
        <taxon>Pogona</taxon>
    </lineage>
</organism>
<comment type="function">
    <text evidence="1">May be involved in transcriptional regulation.</text>
</comment>
<dbReference type="InterPro" id="IPR003309">
    <property type="entry name" value="SCAN_dom"/>
</dbReference>
<evidence type="ECO:0000259" key="5">
    <source>
        <dbReference type="PROSITE" id="PS50804"/>
    </source>
</evidence>
<dbReference type="PANTHER" id="PTHR45935:SF15">
    <property type="entry name" value="SCAN BOX DOMAIN-CONTAINING PROTEIN"/>
    <property type="match status" value="1"/>
</dbReference>